<evidence type="ECO:0000256" key="8">
    <source>
        <dbReference type="ARBA" id="ARBA00023002"/>
    </source>
</evidence>
<dbReference type="GO" id="GO:0005506">
    <property type="term" value="F:iron ion binding"/>
    <property type="evidence" value="ECO:0007669"/>
    <property type="project" value="InterPro"/>
</dbReference>
<comment type="catalytic activity">
    <reaction evidence="11">
        <text>myo-inositol + O2 = D-glucuronate + H2O + H(+)</text>
        <dbReference type="Rhea" id="RHEA:23696"/>
        <dbReference type="ChEBI" id="CHEBI:15377"/>
        <dbReference type="ChEBI" id="CHEBI:15378"/>
        <dbReference type="ChEBI" id="CHEBI:15379"/>
        <dbReference type="ChEBI" id="CHEBI:17268"/>
        <dbReference type="ChEBI" id="CHEBI:58720"/>
        <dbReference type="EC" id="1.13.99.1"/>
    </reaction>
</comment>
<protein>
    <recommendedName>
        <fullName evidence="4 11">Inositol oxygenase</fullName>
        <ecNumber evidence="4 11">1.13.99.1</ecNumber>
    </recommendedName>
    <alternativeName>
        <fullName evidence="11">Myo-inositol oxygenase</fullName>
    </alternativeName>
</protein>
<dbReference type="InterPro" id="IPR036865">
    <property type="entry name" value="CRAL-TRIO_dom_sf"/>
</dbReference>
<reference evidence="12 13" key="1">
    <citation type="journal article" date="2018" name="Proc. Natl. Acad. Sci. U.S.A.">
        <title>Draft genome sequence of Camellia sinensis var. sinensis provides insights into the evolution of the tea genome and tea quality.</title>
        <authorList>
            <person name="Wei C."/>
            <person name="Yang H."/>
            <person name="Wang S."/>
            <person name="Zhao J."/>
            <person name="Liu C."/>
            <person name="Gao L."/>
            <person name="Xia E."/>
            <person name="Lu Y."/>
            <person name="Tai Y."/>
            <person name="She G."/>
            <person name="Sun J."/>
            <person name="Cao H."/>
            <person name="Tong W."/>
            <person name="Gao Q."/>
            <person name="Li Y."/>
            <person name="Deng W."/>
            <person name="Jiang X."/>
            <person name="Wang W."/>
            <person name="Chen Q."/>
            <person name="Zhang S."/>
            <person name="Li H."/>
            <person name="Wu J."/>
            <person name="Wang P."/>
            <person name="Li P."/>
            <person name="Shi C."/>
            <person name="Zheng F."/>
            <person name="Jian J."/>
            <person name="Huang B."/>
            <person name="Shan D."/>
            <person name="Shi M."/>
            <person name="Fang C."/>
            <person name="Yue Y."/>
            <person name="Li F."/>
            <person name="Li D."/>
            <person name="Wei S."/>
            <person name="Han B."/>
            <person name="Jiang C."/>
            <person name="Yin Y."/>
            <person name="Xia T."/>
            <person name="Zhang Z."/>
            <person name="Bennetzen J.L."/>
            <person name="Zhao S."/>
            <person name="Wan X."/>
        </authorList>
    </citation>
    <scope>NUCLEOTIDE SEQUENCE [LARGE SCALE GENOMIC DNA]</scope>
    <source>
        <strain evidence="13">cv. Shuchazao</strain>
        <tissue evidence="12">Leaf</tissue>
    </source>
</reference>
<dbReference type="GO" id="GO:0019310">
    <property type="term" value="P:inositol catabolic process"/>
    <property type="evidence" value="ECO:0007669"/>
    <property type="project" value="UniProtKB-UniRule"/>
</dbReference>
<evidence type="ECO:0000256" key="3">
    <source>
        <dbReference type="ARBA" id="ARBA00005286"/>
    </source>
</evidence>
<dbReference type="AlphaFoldDB" id="A0A4S4EVE3"/>
<dbReference type="InterPro" id="IPR007828">
    <property type="entry name" value="Inositol_oxygenase"/>
</dbReference>
<comment type="pathway">
    <text evidence="2 11">Polyol metabolism; myo-inositol degradation into D-glucuronate; D-glucuronate from myo-inositol: step 1/1.</text>
</comment>
<feature type="binding site" evidence="10">
    <location>
        <position position="237"/>
    </location>
    <ligand>
        <name>Fe cation</name>
        <dbReference type="ChEBI" id="CHEBI:24875"/>
        <label>1</label>
    </ligand>
</feature>
<accession>A0A4S4EVE3</accession>
<dbReference type="SUPFAM" id="SSF52087">
    <property type="entry name" value="CRAL/TRIO domain"/>
    <property type="match status" value="1"/>
</dbReference>
<keyword evidence="7 10" id="KW-0479">Metal-binding</keyword>
<organism evidence="12 13">
    <name type="scientific">Camellia sinensis var. sinensis</name>
    <name type="common">China tea</name>
    <dbReference type="NCBI Taxonomy" id="542762"/>
    <lineage>
        <taxon>Eukaryota</taxon>
        <taxon>Viridiplantae</taxon>
        <taxon>Streptophyta</taxon>
        <taxon>Embryophyta</taxon>
        <taxon>Tracheophyta</taxon>
        <taxon>Spermatophyta</taxon>
        <taxon>Magnoliopsida</taxon>
        <taxon>eudicotyledons</taxon>
        <taxon>Gunneridae</taxon>
        <taxon>Pentapetalae</taxon>
        <taxon>asterids</taxon>
        <taxon>Ericales</taxon>
        <taxon>Theaceae</taxon>
        <taxon>Camellia</taxon>
    </lineage>
</organism>
<keyword evidence="8 11" id="KW-0560">Oxidoreductase</keyword>
<keyword evidence="13" id="KW-1185">Reference proteome</keyword>
<keyword evidence="6" id="KW-0060">Ascorbate biosynthesis</keyword>
<dbReference type="Gene3D" id="3.40.525.10">
    <property type="entry name" value="CRAL-TRIO lipid binding domain"/>
    <property type="match status" value="1"/>
</dbReference>
<keyword evidence="9 10" id="KW-0408">Iron</keyword>
<dbReference type="SUPFAM" id="SSF109604">
    <property type="entry name" value="HD-domain/PDEase-like"/>
    <property type="match status" value="1"/>
</dbReference>
<proteinExistence type="inferred from homology"/>
<dbReference type="Proteomes" id="UP000306102">
    <property type="component" value="Unassembled WGS sequence"/>
</dbReference>
<dbReference type="STRING" id="542762.A0A4S4EVE3"/>
<evidence type="ECO:0000256" key="4">
    <source>
        <dbReference type="ARBA" id="ARBA00011919"/>
    </source>
</evidence>
<evidence type="ECO:0000313" key="12">
    <source>
        <dbReference type="EMBL" id="THG20474.1"/>
    </source>
</evidence>
<feature type="binding site" evidence="10">
    <location>
        <position position="209"/>
    </location>
    <ligand>
        <name>Fe cation</name>
        <dbReference type="ChEBI" id="CHEBI:24875"/>
        <label>1</label>
    </ligand>
</feature>
<dbReference type="Pfam" id="PF05153">
    <property type="entry name" value="MIOX"/>
    <property type="match status" value="1"/>
</dbReference>
<dbReference type="UniPathway" id="UPA00111">
    <property type="reaction ID" value="UER00527"/>
</dbReference>
<dbReference type="EC" id="1.13.99.1" evidence="4 11"/>
<evidence type="ECO:0000256" key="6">
    <source>
        <dbReference type="ARBA" id="ARBA00022644"/>
    </source>
</evidence>
<evidence type="ECO:0000256" key="7">
    <source>
        <dbReference type="ARBA" id="ARBA00022723"/>
    </source>
</evidence>
<dbReference type="PANTHER" id="PTHR12588:SF12">
    <property type="entry name" value="INOSITOL OXYGENASE 1"/>
    <property type="match status" value="1"/>
</dbReference>
<evidence type="ECO:0000256" key="1">
    <source>
        <dbReference type="ARBA" id="ARBA00004496"/>
    </source>
</evidence>
<name>A0A4S4EVE3_CAMSN</name>
<dbReference type="PANTHER" id="PTHR12588">
    <property type="entry name" value="MYOINOSITOL OXYGENASE"/>
    <property type="match status" value="1"/>
</dbReference>
<evidence type="ECO:0000313" key="13">
    <source>
        <dbReference type="Proteomes" id="UP000306102"/>
    </source>
</evidence>
<evidence type="ECO:0000256" key="5">
    <source>
        <dbReference type="ARBA" id="ARBA00022490"/>
    </source>
</evidence>
<sequence length="283" mass="33094">MHNSRERNKEIVISKGYVGSKQSSSFEDTNSAKEKAKSIYPPIESHWNLPPQKEYKKLSSLNLNCKSMLSYPLKIRDSLKRIRKSQSLLAVPKEAHDPKDDQIVQSFRELLLLEGHLPGKHSDYHTFTEFKFEEYKEVKKCYPHGFHGVDKYGRPLYIERVGMDLSNFSKLARNIFTKVQKIDSNYYPEVAKENGTTLPPTALFIIRYHSFYRAYTHLMNADDVENLKWLKIFNKYDLYSKSKVRIDVEKVKPYYLSLIEKVSTTLVRKLVFPSQAEMVNIPN</sequence>
<comment type="caution">
    <text evidence="12">The sequence shown here is derived from an EMBL/GenBank/DDBJ whole genome shotgun (WGS) entry which is preliminary data.</text>
</comment>
<dbReference type="GO" id="GO:0050113">
    <property type="term" value="F:inositol oxygenase activity"/>
    <property type="evidence" value="ECO:0007669"/>
    <property type="project" value="UniProtKB-UniRule"/>
</dbReference>
<comment type="cofactor">
    <cofactor evidence="10 11">
        <name>Fe cation</name>
        <dbReference type="ChEBI" id="CHEBI:24875"/>
    </cofactor>
    <text evidence="10 11">Binds 2 iron ions per subunit.</text>
</comment>
<evidence type="ECO:0000256" key="9">
    <source>
        <dbReference type="ARBA" id="ARBA00023004"/>
    </source>
</evidence>
<evidence type="ECO:0000256" key="11">
    <source>
        <dbReference type="RuleBase" id="RU367039"/>
    </source>
</evidence>
<comment type="similarity">
    <text evidence="3 11">Belongs to the myo-inositol oxygenase family.</text>
</comment>
<evidence type="ECO:0000256" key="2">
    <source>
        <dbReference type="ARBA" id="ARBA00005167"/>
    </source>
</evidence>
<comment type="subcellular location">
    <subcellularLocation>
        <location evidence="1 11">Cytoplasm</location>
    </subcellularLocation>
</comment>
<keyword evidence="5 11" id="KW-0963">Cytoplasm</keyword>
<dbReference type="GO" id="GO:0019853">
    <property type="term" value="P:L-ascorbic acid biosynthetic process"/>
    <property type="evidence" value="ECO:0007669"/>
    <property type="project" value="UniProtKB-KW"/>
</dbReference>
<dbReference type="GO" id="GO:0005737">
    <property type="term" value="C:cytoplasm"/>
    <property type="evidence" value="ECO:0007669"/>
    <property type="project" value="UniProtKB-SubCell"/>
</dbReference>
<evidence type="ECO:0000256" key="10">
    <source>
        <dbReference type="PIRSR" id="PIRSR607828-2"/>
    </source>
</evidence>
<gene>
    <name evidence="12" type="ORF">TEA_015121</name>
</gene>
<dbReference type="EMBL" id="SDRB02001922">
    <property type="protein sequence ID" value="THG20474.1"/>
    <property type="molecule type" value="Genomic_DNA"/>
</dbReference>